<proteinExistence type="predicted"/>
<reference evidence="3" key="1">
    <citation type="submission" date="2015-11" db="EMBL/GenBank/DDBJ databases">
        <authorList>
            <person name="Varghese N."/>
        </authorList>
    </citation>
    <scope>NUCLEOTIDE SEQUENCE [LARGE SCALE GENOMIC DNA]</scope>
    <source>
        <strain evidence="3">DSM 45899</strain>
    </source>
</reference>
<dbReference type="GO" id="GO:0016812">
    <property type="term" value="F:hydrolase activity, acting on carbon-nitrogen (but not peptide) bonds, in cyclic amides"/>
    <property type="evidence" value="ECO:0007669"/>
    <property type="project" value="TreeGrafter"/>
</dbReference>
<dbReference type="InterPro" id="IPR011059">
    <property type="entry name" value="Metal-dep_hydrolase_composite"/>
</dbReference>
<gene>
    <name evidence="2" type="ORF">Ga0074812_104347</name>
</gene>
<accession>A0A0S4QJM3</accession>
<evidence type="ECO:0000313" key="2">
    <source>
        <dbReference type="EMBL" id="CUU55266.1"/>
    </source>
</evidence>
<evidence type="ECO:0000313" key="3">
    <source>
        <dbReference type="Proteomes" id="UP000198802"/>
    </source>
</evidence>
<dbReference type="PANTHER" id="PTHR11647">
    <property type="entry name" value="HYDRANTOINASE/DIHYDROPYRIMIDINASE FAMILY MEMBER"/>
    <property type="match status" value="1"/>
</dbReference>
<keyword evidence="3" id="KW-1185">Reference proteome</keyword>
<dbReference type="Gene3D" id="2.30.40.10">
    <property type="entry name" value="Urease, subunit C, domain 1"/>
    <property type="match status" value="1"/>
</dbReference>
<dbReference type="EMBL" id="FAOZ01000004">
    <property type="protein sequence ID" value="CUU55266.1"/>
    <property type="molecule type" value="Genomic_DNA"/>
</dbReference>
<organism evidence="2 3">
    <name type="scientific">Parafrankia irregularis</name>
    <dbReference type="NCBI Taxonomy" id="795642"/>
    <lineage>
        <taxon>Bacteria</taxon>
        <taxon>Bacillati</taxon>
        <taxon>Actinomycetota</taxon>
        <taxon>Actinomycetes</taxon>
        <taxon>Frankiales</taxon>
        <taxon>Frankiaceae</taxon>
        <taxon>Parafrankia</taxon>
    </lineage>
</organism>
<name>A0A0S4QJM3_9ACTN</name>
<dbReference type="PANTHER" id="PTHR11647:SF1">
    <property type="entry name" value="COLLAPSIN RESPONSE MEDIATOR PROTEIN"/>
    <property type="match status" value="1"/>
</dbReference>
<dbReference type="Gene3D" id="3.20.20.140">
    <property type="entry name" value="Metal-dependent hydrolases"/>
    <property type="match status" value="2"/>
</dbReference>
<dbReference type="RefSeq" id="WP_091273507.1">
    <property type="nucleotide sequence ID" value="NZ_FAOZ01000004.1"/>
</dbReference>
<dbReference type="InterPro" id="IPR032466">
    <property type="entry name" value="Metal_Hydrolase"/>
</dbReference>
<sequence>MHDIVIHGGEVVDGTGSPPRRADVAIDGDRVTEIAEPGELSASGRRQIDARGRLVTPGFVDIHTHLDAQLFWDPVASPSCWHGVTSIVLGNCGVTFAPVRPGEQRYLAEMMEAVEDIPVETIMSGMDWNWESYGDYLRALGRRGLGINVGGMIGHCALRTYVMGSRALDDVPASADDIARMAEVVGEAIDAGALGFSTSRSFMHTVPDGRPVPGTYAAQAELAAIGGALAERGRGTIEVVPRIGERDGPEKANSVAELAWMEQVSRDSGRPLTFAMMQSDRRPGLWSWVMQEVAAARGRGADLRPQTAARGSGILYGLVGRTPYDALPGWAELMARPWPERLAALADAGRRAALATEAERPVELSGPLAPKDPAKLYLLPPGSARYDVDPGNSLAAEAARRGITPAAAFLEFTVETDGLGLLYYPVLNQDLDAVAAMLTNPDVVVGVGDAGAHVALTMDAGQSTFLLRHWTRDQGLLDIGTAVRKLTSEGAELFGLADRGVLAPGAFADINVIDLDRLDLDVPQMRADFPLGANRFVQRARGYDYTLVNGRVLIEGDELTDERPGGILTAR</sequence>
<feature type="domain" description="Amidohydrolase 3" evidence="1">
    <location>
        <begin position="48"/>
        <end position="553"/>
    </location>
</feature>
<protein>
    <submittedName>
        <fullName evidence="2">N-acyl-D-aspartate/D-glutamate deacylase</fullName>
    </submittedName>
</protein>
<dbReference type="Proteomes" id="UP000198802">
    <property type="component" value="Unassembled WGS sequence"/>
</dbReference>
<dbReference type="SUPFAM" id="SSF51338">
    <property type="entry name" value="Composite domain of metallo-dependent hydrolases"/>
    <property type="match status" value="1"/>
</dbReference>
<dbReference type="SUPFAM" id="SSF51556">
    <property type="entry name" value="Metallo-dependent hydrolases"/>
    <property type="match status" value="1"/>
</dbReference>
<dbReference type="AlphaFoldDB" id="A0A0S4QJM3"/>
<dbReference type="InterPro" id="IPR050378">
    <property type="entry name" value="Metallo-dep_Hydrolases_sf"/>
</dbReference>
<dbReference type="InterPro" id="IPR013108">
    <property type="entry name" value="Amidohydro_3"/>
</dbReference>
<dbReference type="GO" id="GO:0005829">
    <property type="term" value="C:cytosol"/>
    <property type="evidence" value="ECO:0007669"/>
    <property type="project" value="TreeGrafter"/>
</dbReference>
<evidence type="ECO:0000259" key="1">
    <source>
        <dbReference type="Pfam" id="PF07969"/>
    </source>
</evidence>
<dbReference type="Pfam" id="PF07969">
    <property type="entry name" value="Amidohydro_3"/>
    <property type="match status" value="1"/>
</dbReference>